<dbReference type="PANTHER" id="PTHR12128">
    <property type="entry name" value="DIHYDRODIPICOLINATE SYNTHASE"/>
    <property type="match status" value="1"/>
</dbReference>
<keyword evidence="6" id="KW-1185">Reference proteome</keyword>
<dbReference type="CDD" id="cd00408">
    <property type="entry name" value="DHDPS-like"/>
    <property type="match status" value="1"/>
</dbReference>
<gene>
    <name evidence="5" type="ORF">DFR42_101419</name>
</gene>
<dbReference type="SMART" id="SM01130">
    <property type="entry name" value="DHDPS"/>
    <property type="match status" value="1"/>
</dbReference>
<evidence type="ECO:0000256" key="2">
    <source>
        <dbReference type="PIRNR" id="PIRNR001365"/>
    </source>
</evidence>
<proteinExistence type="inferred from homology"/>
<dbReference type="PRINTS" id="PR00146">
    <property type="entry name" value="DHPICSNTHASE"/>
</dbReference>
<dbReference type="InterPro" id="IPR002220">
    <property type="entry name" value="DapA-like"/>
</dbReference>
<name>A0A318JHK3_9BURK</name>
<dbReference type="SUPFAM" id="SSF51569">
    <property type="entry name" value="Aldolase"/>
    <property type="match status" value="1"/>
</dbReference>
<dbReference type="AlphaFoldDB" id="A0A318JHK3"/>
<accession>A0A318JHK3</accession>
<dbReference type="Proteomes" id="UP000247792">
    <property type="component" value="Unassembled WGS sequence"/>
</dbReference>
<evidence type="ECO:0000313" key="6">
    <source>
        <dbReference type="Proteomes" id="UP000247792"/>
    </source>
</evidence>
<sequence length="298" mass="32747">MWQGVIPAVTTKFNQDDTLDFKEMERCFRYLMDAGCDGLIACGSLGEGPLLSHAERIDVLKLTKEVTGNKPAILTVAEAATRDACALAEKAAKAGADGLMVVPSTIYHTNHRETVATLRSIAAAGDLPVMIYSNRLAYRVDVTTDMLEELADDARFVAVKESSDDIRRTTEIINRLGSRYDLFTGVDNLAFEALTAGATGWVAGLVVAFPHETVAIYRLIKAGRYNEALDIYRWFRPLLDLDVSTYLVQNIKLVEALAIDSNDRVRAPRLPLEGALRTRVEQVVSTSLANRPVLPAFN</sequence>
<organism evidence="5 6">
    <name type="scientific">Undibacterium pigrum</name>
    <dbReference type="NCBI Taxonomy" id="401470"/>
    <lineage>
        <taxon>Bacteria</taxon>
        <taxon>Pseudomonadati</taxon>
        <taxon>Pseudomonadota</taxon>
        <taxon>Betaproteobacteria</taxon>
        <taxon>Burkholderiales</taxon>
        <taxon>Oxalobacteraceae</taxon>
        <taxon>Undibacterium</taxon>
    </lineage>
</organism>
<dbReference type="RefSeq" id="WP_110253286.1">
    <property type="nucleotide sequence ID" value="NZ_QJKB01000001.1"/>
</dbReference>
<comment type="caution">
    <text evidence="5">The sequence shown here is derived from an EMBL/GenBank/DDBJ whole genome shotgun (WGS) entry which is preliminary data.</text>
</comment>
<evidence type="ECO:0000256" key="1">
    <source>
        <dbReference type="ARBA" id="ARBA00023239"/>
    </source>
</evidence>
<dbReference type="PANTHER" id="PTHR12128:SF72">
    <property type="entry name" value="DIHYDRODIPICOLINATE SYNTHASE"/>
    <property type="match status" value="1"/>
</dbReference>
<feature type="active site" description="Schiff-base intermediate with substrate" evidence="3">
    <location>
        <position position="160"/>
    </location>
</feature>
<dbReference type="InterPro" id="IPR013785">
    <property type="entry name" value="Aldolase_TIM"/>
</dbReference>
<comment type="similarity">
    <text evidence="2">Belongs to the DapA family.</text>
</comment>
<feature type="active site" description="Proton donor/acceptor" evidence="3">
    <location>
        <position position="132"/>
    </location>
</feature>
<dbReference type="OrthoDB" id="8723394at2"/>
<evidence type="ECO:0000256" key="3">
    <source>
        <dbReference type="PIRSR" id="PIRSR001365-1"/>
    </source>
</evidence>
<dbReference type="Gene3D" id="3.20.20.70">
    <property type="entry name" value="Aldolase class I"/>
    <property type="match status" value="1"/>
</dbReference>
<dbReference type="GO" id="GO:0008840">
    <property type="term" value="F:4-hydroxy-tetrahydrodipicolinate synthase activity"/>
    <property type="evidence" value="ECO:0007669"/>
    <property type="project" value="TreeGrafter"/>
</dbReference>
<keyword evidence="1 2" id="KW-0456">Lyase</keyword>
<feature type="binding site" evidence="4">
    <location>
        <position position="202"/>
    </location>
    <ligand>
        <name>pyruvate</name>
        <dbReference type="ChEBI" id="CHEBI:15361"/>
    </ligand>
</feature>
<evidence type="ECO:0000256" key="4">
    <source>
        <dbReference type="PIRSR" id="PIRSR001365-2"/>
    </source>
</evidence>
<dbReference type="EMBL" id="QJKB01000001">
    <property type="protein sequence ID" value="PXX46843.1"/>
    <property type="molecule type" value="Genomic_DNA"/>
</dbReference>
<dbReference type="Pfam" id="PF00701">
    <property type="entry name" value="DHDPS"/>
    <property type="match status" value="1"/>
</dbReference>
<protein>
    <submittedName>
        <fullName evidence="5">4-hydroxy-tetrahydrodipicolinate synthase</fullName>
    </submittedName>
</protein>
<reference evidence="5 6" key="1">
    <citation type="submission" date="2018-05" db="EMBL/GenBank/DDBJ databases">
        <title>Genomic Encyclopedia of Type Strains, Phase IV (KMG-IV): sequencing the most valuable type-strain genomes for metagenomic binning, comparative biology and taxonomic classification.</title>
        <authorList>
            <person name="Goeker M."/>
        </authorList>
    </citation>
    <scope>NUCLEOTIDE SEQUENCE [LARGE SCALE GENOMIC DNA]</scope>
    <source>
        <strain evidence="5 6">DSM 19792</strain>
    </source>
</reference>
<dbReference type="PIRSF" id="PIRSF001365">
    <property type="entry name" value="DHDPS"/>
    <property type="match status" value="1"/>
</dbReference>
<evidence type="ECO:0000313" key="5">
    <source>
        <dbReference type="EMBL" id="PXX46843.1"/>
    </source>
</evidence>